<keyword evidence="3" id="KW-1185">Reference proteome</keyword>
<sequence>MNPDLRLEEAIGTSFGADALVPGVEDADVNDVNSARADEYALLATLLLAAPDANLMARLSGLRGDAETPLGKAHAALGQAASSASPVAVSREYFELFIGVGRGELVPYASYYLTGFLNERPLARLRGDMRRLGLERADGHFDPEDHLGTLFEIMSGFAATHFVVPAGEERDFFERHIAPWASRFLADLENAASARFYRAVGALGRIFIDIEAEGFAMEARPSS</sequence>
<reference evidence="3" key="1">
    <citation type="submission" date="2016-10" db="EMBL/GenBank/DDBJ databases">
        <authorList>
            <person name="Varghese N."/>
            <person name="Submissions S."/>
        </authorList>
    </citation>
    <scope>NUCLEOTIDE SEQUENCE [LARGE SCALE GENOMIC DNA]</scope>
    <source>
        <strain evidence="3">CGMCC 1.11022</strain>
    </source>
</reference>
<evidence type="ECO:0000256" key="1">
    <source>
        <dbReference type="ARBA" id="ARBA00023186"/>
    </source>
</evidence>
<dbReference type="SUPFAM" id="SSF89155">
    <property type="entry name" value="TorD-like"/>
    <property type="match status" value="1"/>
</dbReference>
<dbReference type="EMBL" id="FNEE01000017">
    <property type="protein sequence ID" value="SDK58611.1"/>
    <property type="molecule type" value="Genomic_DNA"/>
</dbReference>
<dbReference type="InterPro" id="IPR020945">
    <property type="entry name" value="DMSO/NO3_reduct_chaperone"/>
</dbReference>
<proteinExistence type="predicted"/>
<protein>
    <submittedName>
        <fullName evidence="2">Chaperone TorD involved in molybdoenzyme TorA maturation</fullName>
    </submittedName>
</protein>
<organism evidence="2 3">
    <name type="scientific">Mesorhizobium muleiense</name>
    <dbReference type="NCBI Taxonomy" id="1004279"/>
    <lineage>
        <taxon>Bacteria</taxon>
        <taxon>Pseudomonadati</taxon>
        <taxon>Pseudomonadota</taxon>
        <taxon>Alphaproteobacteria</taxon>
        <taxon>Hyphomicrobiales</taxon>
        <taxon>Phyllobacteriaceae</taxon>
        <taxon>Mesorhizobium</taxon>
    </lineage>
</organism>
<evidence type="ECO:0000313" key="3">
    <source>
        <dbReference type="Proteomes" id="UP000198894"/>
    </source>
</evidence>
<dbReference type="Gene3D" id="1.10.3480.10">
    <property type="entry name" value="TorD-like"/>
    <property type="match status" value="1"/>
</dbReference>
<gene>
    <name evidence="2" type="ORF">SAMN05428953_11753</name>
</gene>
<dbReference type="PANTHER" id="PTHR34227:SF1">
    <property type="entry name" value="DIMETHYL SULFOXIDE REDUCTASE CHAPERONE-RELATED"/>
    <property type="match status" value="1"/>
</dbReference>
<accession>A0A1G9D3Z1</accession>
<dbReference type="InterPro" id="IPR050289">
    <property type="entry name" value="TorD/DmsD_chaperones"/>
</dbReference>
<dbReference type="Proteomes" id="UP000198894">
    <property type="component" value="Unassembled WGS sequence"/>
</dbReference>
<dbReference type="PANTHER" id="PTHR34227">
    <property type="entry name" value="CHAPERONE PROTEIN YCDY"/>
    <property type="match status" value="1"/>
</dbReference>
<keyword evidence="1" id="KW-0143">Chaperone</keyword>
<dbReference type="InterPro" id="IPR036411">
    <property type="entry name" value="TorD-like_sf"/>
</dbReference>
<dbReference type="Pfam" id="PF02613">
    <property type="entry name" value="Nitrate_red_del"/>
    <property type="match status" value="1"/>
</dbReference>
<name>A0A1G9D3Z1_9HYPH</name>
<dbReference type="AlphaFoldDB" id="A0A1G9D3Z1"/>
<evidence type="ECO:0000313" key="2">
    <source>
        <dbReference type="EMBL" id="SDK58611.1"/>
    </source>
</evidence>